<reference evidence="1 2" key="1">
    <citation type="submission" date="2015-06" db="EMBL/GenBank/DDBJ databases">
        <title>Marinobacter subterrani, a genetically tractable neutrophilic iron-oxidizing strain isolated from the Soudan Iron Mine.</title>
        <authorList>
            <person name="Bonis B.M."/>
            <person name="Gralnick J.A."/>
        </authorList>
    </citation>
    <scope>NUCLEOTIDE SEQUENCE [LARGE SCALE GENOMIC DNA]</scope>
    <source>
        <strain evidence="1 2">JG233</strain>
    </source>
</reference>
<comment type="caution">
    <text evidence="1">The sequence shown here is derived from an EMBL/GenBank/DDBJ whole genome shotgun (WGS) entry which is preliminary data.</text>
</comment>
<dbReference type="InterPro" id="IPR007486">
    <property type="entry name" value="YebE"/>
</dbReference>
<dbReference type="Proteomes" id="UP000036102">
    <property type="component" value="Unassembled WGS sequence"/>
</dbReference>
<evidence type="ECO:0000313" key="1">
    <source>
        <dbReference type="EMBL" id="KMQ75119.1"/>
    </source>
</evidence>
<proteinExistence type="predicted"/>
<organism evidence="1 2">
    <name type="scientific">Marinobacter subterrani</name>
    <dbReference type="NCBI Taxonomy" id="1658765"/>
    <lineage>
        <taxon>Bacteria</taxon>
        <taxon>Pseudomonadati</taxon>
        <taxon>Pseudomonadota</taxon>
        <taxon>Gammaproteobacteria</taxon>
        <taxon>Pseudomonadales</taxon>
        <taxon>Marinobacteraceae</taxon>
        <taxon>Marinobacter</taxon>
    </lineage>
</organism>
<protein>
    <submittedName>
        <fullName evidence="1">Uncharacterized protein</fullName>
    </submittedName>
</protein>
<keyword evidence="2" id="KW-1185">Reference proteome</keyword>
<dbReference type="PATRIC" id="fig|1658765.3.peg.1308"/>
<sequence length="74" mass="8204">MIKGTKYPDLGAQALARMADSPRANREIYVISAVMIYEQNPMERAWLDPLASVLNLEAGMARELEQQIQVAANA</sequence>
<gene>
    <name evidence="1" type="ORF">Msub_11318</name>
</gene>
<dbReference type="EMBL" id="LFBU01000001">
    <property type="protein sequence ID" value="KMQ75119.1"/>
    <property type="molecule type" value="Genomic_DNA"/>
</dbReference>
<evidence type="ECO:0000313" key="2">
    <source>
        <dbReference type="Proteomes" id="UP000036102"/>
    </source>
</evidence>
<dbReference type="STRING" id="1658765.Msub_11318"/>
<dbReference type="RefSeq" id="WP_227506659.1">
    <property type="nucleotide sequence ID" value="NZ_LFBU01000001.1"/>
</dbReference>
<dbReference type="Pfam" id="PF04391">
    <property type="entry name" value="DUF533"/>
    <property type="match status" value="1"/>
</dbReference>
<name>A0A0J7JB35_9GAMM</name>
<dbReference type="AlphaFoldDB" id="A0A0J7JB35"/>
<accession>A0A0J7JB35</accession>